<evidence type="ECO:0000313" key="1">
    <source>
        <dbReference type="EMBL" id="MDN3570166.1"/>
    </source>
</evidence>
<proteinExistence type="predicted"/>
<name>A0ABT8AL17_9HYPH</name>
<dbReference type="EMBL" id="JAUFPT010000016">
    <property type="protein sequence ID" value="MDN3570166.1"/>
    <property type="molecule type" value="Genomic_DNA"/>
</dbReference>
<dbReference type="Proteomes" id="UP001244297">
    <property type="component" value="Unassembled WGS sequence"/>
</dbReference>
<sequence length="79" mass="8698">MPVAEDLVSITPCSDGLPATGFVRLANILAPRGPLPISKSSWWEGVRTGRYPQPIKLGPRITAWRCEDIRTLLETGVRI</sequence>
<accession>A0ABT8AL17</accession>
<reference evidence="2" key="1">
    <citation type="journal article" date="2019" name="Int. J. Syst. Evol. Microbiol.">
        <title>The Global Catalogue of Microorganisms (GCM) 10K type strain sequencing project: providing services to taxonomists for standard genome sequencing and annotation.</title>
        <authorList>
            <consortium name="The Broad Institute Genomics Platform"/>
            <consortium name="The Broad Institute Genome Sequencing Center for Infectious Disease"/>
            <person name="Wu L."/>
            <person name="Ma J."/>
        </authorList>
    </citation>
    <scope>NUCLEOTIDE SEQUENCE [LARGE SCALE GENOMIC DNA]</scope>
    <source>
        <strain evidence="2">CECT 7806</strain>
    </source>
</reference>
<protein>
    <submittedName>
        <fullName evidence="1">AlpA family phage regulatory protein</fullName>
    </submittedName>
</protein>
<gene>
    <name evidence="1" type="ORF">QWZ18_05945</name>
</gene>
<evidence type="ECO:0000313" key="2">
    <source>
        <dbReference type="Proteomes" id="UP001244297"/>
    </source>
</evidence>
<organism evidence="1 2">
    <name type="scientific">Methylobacterium longum</name>
    <dbReference type="NCBI Taxonomy" id="767694"/>
    <lineage>
        <taxon>Bacteria</taxon>
        <taxon>Pseudomonadati</taxon>
        <taxon>Pseudomonadota</taxon>
        <taxon>Alphaproteobacteria</taxon>
        <taxon>Hyphomicrobiales</taxon>
        <taxon>Methylobacteriaceae</taxon>
        <taxon>Methylobacterium</taxon>
    </lineage>
</organism>
<keyword evidence="2" id="KW-1185">Reference proteome</keyword>
<comment type="caution">
    <text evidence="1">The sequence shown here is derived from an EMBL/GenBank/DDBJ whole genome shotgun (WGS) entry which is preliminary data.</text>
</comment>